<dbReference type="FunFam" id="1.10.10.60:FF:000019">
    <property type="entry name" value="Ligand-dependent corepressor isoform 1"/>
    <property type="match status" value="1"/>
</dbReference>
<dbReference type="PANTHER" id="PTHR21545:SF10">
    <property type="entry name" value="LIGAND-DEPENDENT NUCLEAR RECEPTOR COREPRESSOR-LIKE PROTEIN"/>
    <property type="match status" value="1"/>
</dbReference>
<dbReference type="PROSITE" id="PS50960">
    <property type="entry name" value="HTH_PSQ"/>
    <property type="match status" value="1"/>
</dbReference>
<dbReference type="Gene3D" id="1.10.10.60">
    <property type="entry name" value="Homeodomain-like"/>
    <property type="match status" value="2"/>
</dbReference>
<feature type="domain" description="HTH psq-type" evidence="8">
    <location>
        <begin position="504"/>
        <end position="556"/>
    </location>
</feature>
<feature type="region of interest" description="Disordered" evidence="7">
    <location>
        <begin position="569"/>
        <end position="590"/>
    </location>
</feature>
<evidence type="ECO:0000256" key="4">
    <source>
        <dbReference type="ARBA" id="ARBA00023163"/>
    </source>
</evidence>
<evidence type="ECO:0000256" key="2">
    <source>
        <dbReference type="ARBA" id="ARBA00023015"/>
    </source>
</evidence>
<dbReference type="KEGG" id="cmk:103175812"/>
<dbReference type="OrthoDB" id="10028342at2759"/>
<evidence type="ECO:0000256" key="1">
    <source>
        <dbReference type="ARBA" id="ARBA00004123"/>
    </source>
</evidence>
<evidence type="ECO:0000256" key="6">
    <source>
        <dbReference type="PROSITE-ProRule" id="PRU00320"/>
    </source>
</evidence>
<dbReference type="OMA" id="SLQYETH"/>
<dbReference type="SUPFAM" id="SSF46689">
    <property type="entry name" value="Homeodomain-like"/>
    <property type="match status" value="2"/>
</dbReference>
<organism evidence="9 10">
    <name type="scientific">Callorhinchus milii</name>
    <name type="common">Ghost shark</name>
    <dbReference type="NCBI Taxonomy" id="7868"/>
    <lineage>
        <taxon>Eukaryota</taxon>
        <taxon>Metazoa</taxon>
        <taxon>Chordata</taxon>
        <taxon>Craniata</taxon>
        <taxon>Vertebrata</taxon>
        <taxon>Chondrichthyes</taxon>
        <taxon>Holocephali</taxon>
        <taxon>Chimaeriformes</taxon>
        <taxon>Callorhinchidae</taxon>
        <taxon>Callorhinchus</taxon>
    </lineage>
</organism>
<accession>A0A4W3I047</accession>
<dbReference type="CTD" id="254251"/>
<dbReference type="FunCoup" id="A0A4W3I047">
    <property type="interactions" value="174"/>
</dbReference>
<dbReference type="GO" id="GO:0006357">
    <property type="term" value="P:regulation of transcription by RNA polymerase II"/>
    <property type="evidence" value="ECO:0007669"/>
    <property type="project" value="TreeGrafter"/>
</dbReference>
<dbReference type="GeneTree" id="ENSGT00940000162414"/>
<feature type="region of interest" description="Disordered" evidence="7">
    <location>
        <begin position="487"/>
        <end position="512"/>
    </location>
</feature>
<feature type="DNA-binding region" description="H-T-H motif" evidence="6">
    <location>
        <begin position="532"/>
        <end position="552"/>
    </location>
</feature>
<keyword evidence="2" id="KW-0805">Transcription regulation</keyword>
<evidence type="ECO:0000259" key="8">
    <source>
        <dbReference type="PROSITE" id="PS50960"/>
    </source>
</evidence>
<reference evidence="9" key="5">
    <citation type="submission" date="2025-09" db="UniProtKB">
        <authorList>
            <consortium name="Ensembl"/>
        </authorList>
    </citation>
    <scope>IDENTIFICATION</scope>
</reference>
<feature type="region of interest" description="Disordered" evidence="7">
    <location>
        <begin position="225"/>
        <end position="247"/>
    </location>
</feature>
<feature type="region of interest" description="Disordered" evidence="7">
    <location>
        <begin position="85"/>
        <end position="106"/>
    </location>
</feature>
<evidence type="ECO:0000256" key="3">
    <source>
        <dbReference type="ARBA" id="ARBA00023125"/>
    </source>
</evidence>
<dbReference type="AlphaFoldDB" id="A0A4W3I047"/>
<dbReference type="InterPro" id="IPR007889">
    <property type="entry name" value="HTH_Psq"/>
</dbReference>
<dbReference type="RefSeq" id="XP_007887223.1">
    <property type="nucleotide sequence ID" value="XM_007889032.2"/>
</dbReference>
<keyword evidence="3 6" id="KW-0238">DNA-binding</keyword>
<evidence type="ECO:0000256" key="7">
    <source>
        <dbReference type="SAM" id="MobiDB-lite"/>
    </source>
</evidence>
<feature type="compositionally biased region" description="Basic and acidic residues" evidence="7">
    <location>
        <begin position="489"/>
        <end position="502"/>
    </location>
</feature>
<dbReference type="InterPro" id="IPR009057">
    <property type="entry name" value="Homeodomain-like_sf"/>
</dbReference>
<dbReference type="PANTHER" id="PTHR21545">
    <property type="entry name" value="TRANSCRIPTION FACTOR MLR1/2"/>
    <property type="match status" value="1"/>
</dbReference>
<comment type="subcellular location">
    <subcellularLocation>
        <location evidence="1 6">Nucleus</location>
    </subcellularLocation>
</comment>
<sequence length="590" mass="65547">MASQCGSPRCTAERRGFRRELDSWRYKLIHCVGFESILEGLYGPRLLRDLSLFDDCEPEEVTDWSMNENCSFCYLRREKVKEHVSSMSATQTSTEESPSQGQSNTEQLECQADKFLNAIFHKKDLPQNCDRNIPLVAQEIMKRMIRQFAIEYVSRNSRIQENQTELSIAPVLVPNDPPPNQTQNSFQQEQDGPLDLTVNKNQQKNVQQADGVLDLSTKKNSVISTISTGPSPTPTTVKLSGRPQKNTEELVKRSAEFADGLLSKALKDIQSGALDMNKAAMLYGIPHQTLLLNLEALSGGAAPLKNKMRDATESCFSKTFGEPHALLQKVALWARAQAERSSNQCNEQGKLSQLGPSELKFPTASSYLHQLTLQRMVAQLKEKDVNLHIESVSSPAVQLKIPQVRASSVPKPQPDSCGLFDVMYQVSKTSSLLEGSALQKLKTILPKQSKIECSLPLTHSSVDSFLLHGDISPLCLNVNNGTIDVTSENDGHDRISLKDSKQPRKKRGRYRQYDHDILEEAIGMVMSGKMSVSKAQGIYGVPHSTLEYKVKERSGTLKTPPKKKLRLSDTGLFNMTNSGTSSSKSSNKSM</sequence>
<dbReference type="GO" id="GO:0003677">
    <property type="term" value="F:DNA binding"/>
    <property type="evidence" value="ECO:0007669"/>
    <property type="project" value="UniProtKB-UniRule"/>
</dbReference>
<dbReference type="GO" id="GO:0005634">
    <property type="term" value="C:nucleus"/>
    <property type="evidence" value="ECO:0007669"/>
    <property type="project" value="UniProtKB-SubCell"/>
</dbReference>
<reference evidence="10" key="1">
    <citation type="journal article" date="2006" name="Science">
        <title>Ancient noncoding elements conserved in the human genome.</title>
        <authorList>
            <person name="Venkatesh B."/>
            <person name="Kirkness E.F."/>
            <person name="Loh Y.H."/>
            <person name="Halpern A.L."/>
            <person name="Lee A.P."/>
            <person name="Johnson J."/>
            <person name="Dandona N."/>
            <person name="Viswanathan L.D."/>
            <person name="Tay A."/>
            <person name="Venter J.C."/>
            <person name="Strausberg R.L."/>
            <person name="Brenner S."/>
        </authorList>
    </citation>
    <scope>NUCLEOTIDE SEQUENCE [LARGE SCALE GENOMIC DNA]</scope>
</reference>
<gene>
    <name evidence="9" type="primary">lcorl</name>
</gene>
<dbReference type="Pfam" id="PF05225">
    <property type="entry name" value="HTH_psq"/>
    <property type="match status" value="2"/>
</dbReference>
<reference evidence="10" key="3">
    <citation type="journal article" date="2014" name="Nature">
        <title>Elephant shark genome provides unique insights into gnathostome evolution.</title>
        <authorList>
            <consortium name="International Elephant Shark Genome Sequencing Consortium"/>
            <person name="Venkatesh B."/>
            <person name="Lee A.P."/>
            <person name="Ravi V."/>
            <person name="Maurya A.K."/>
            <person name="Lian M.M."/>
            <person name="Swann J.B."/>
            <person name="Ohta Y."/>
            <person name="Flajnik M.F."/>
            <person name="Sutoh Y."/>
            <person name="Kasahara M."/>
            <person name="Hoon S."/>
            <person name="Gangu V."/>
            <person name="Roy S.W."/>
            <person name="Irimia M."/>
            <person name="Korzh V."/>
            <person name="Kondrychyn I."/>
            <person name="Lim Z.W."/>
            <person name="Tay B.H."/>
            <person name="Tohari S."/>
            <person name="Kong K.W."/>
            <person name="Ho S."/>
            <person name="Lorente-Galdos B."/>
            <person name="Quilez J."/>
            <person name="Marques-Bonet T."/>
            <person name="Raney B.J."/>
            <person name="Ingham P.W."/>
            <person name="Tay A."/>
            <person name="Hillier L.W."/>
            <person name="Minx P."/>
            <person name="Boehm T."/>
            <person name="Wilson R.K."/>
            <person name="Brenner S."/>
            <person name="Warren W.C."/>
        </authorList>
    </citation>
    <scope>NUCLEOTIDE SEQUENCE [LARGE SCALE GENOMIC DNA]</scope>
</reference>
<keyword evidence="10" id="KW-1185">Reference proteome</keyword>
<dbReference type="Ensembl" id="ENSCMIT00000020911.1">
    <property type="protein sequence ID" value="ENSCMIP00000020537.1"/>
    <property type="gene ID" value="ENSCMIG00000009458.1"/>
</dbReference>
<name>A0A4W3I047_CALMI</name>
<proteinExistence type="predicted"/>
<dbReference type="STRING" id="7868.ENSCMIP00000020537"/>
<keyword evidence="4" id="KW-0804">Transcription</keyword>
<protein>
    <recommendedName>
        <fullName evidence="8">HTH psq-type domain-containing protein</fullName>
    </recommendedName>
</protein>
<keyword evidence="5 6" id="KW-0539">Nucleus</keyword>
<feature type="compositionally biased region" description="Low complexity" evidence="7">
    <location>
        <begin position="225"/>
        <end position="237"/>
    </location>
</feature>
<reference evidence="9" key="4">
    <citation type="submission" date="2025-08" db="UniProtKB">
        <authorList>
            <consortium name="Ensembl"/>
        </authorList>
    </citation>
    <scope>IDENTIFICATION</scope>
</reference>
<dbReference type="Proteomes" id="UP000314986">
    <property type="component" value="Unassembled WGS sequence"/>
</dbReference>
<evidence type="ECO:0000313" key="10">
    <source>
        <dbReference type="Proteomes" id="UP000314986"/>
    </source>
</evidence>
<dbReference type="InParanoid" id="A0A4W3I047"/>
<reference evidence="10" key="2">
    <citation type="journal article" date="2007" name="PLoS Biol.">
        <title>Survey sequencing and comparative analysis of the elephant shark (Callorhinchus milii) genome.</title>
        <authorList>
            <person name="Venkatesh B."/>
            <person name="Kirkness E.F."/>
            <person name="Loh Y.H."/>
            <person name="Halpern A.L."/>
            <person name="Lee A.P."/>
            <person name="Johnson J."/>
            <person name="Dandona N."/>
            <person name="Viswanathan L.D."/>
            <person name="Tay A."/>
            <person name="Venter J.C."/>
            <person name="Strausberg R.L."/>
            <person name="Brenner S."/>
        </authorList>
    </citation>
    <scope>NUCLEOTIDE SEQUENCE [LARGE SCALE GENOMIC DNA]</scope>
</reference>
<feature type="compositionally biased region" description="Low complexity" evidence="7">
    <location>
        <begin position="576"/>
        <end position="590"/>
    </location>
</feature>
<evidence type="ECO:0000256" key="5">
    <source>
        <dbReference type="ARBA" id="ARBA00023242"/>
    </source>
</evidence>
<evidence type="ECO:0000313" key="9">
    <source>
        <dbReference type="Ensembl" id="ENSCMIP00000020537.1"/>
    </source>
</evidence>
<dbReference type="GeneID" id="103175812"/>